<protein>
    <submittedName>
        <fullName evidence="2">Uncharacterized protein</fullName>
    </submittedName>
</protein>
<evidence type="ECO:0000313" key="2">
    <source>
        <dbReference type="EMBL" id="MQP13919.1"/>
    </source>
</evidence>
<feature type="transmembrane region" description="Helical" evidence="1">
    <location>
        <begin position="12"/>
        <end position="30"/>
    </location>
</feature>
<dbReference type="Proteomes" id="UP000477980">
    <property type="component" value="Unassembled WGS sequence"/>
</dbReference>
<evidence type="ECO:0000313" key="3">
    <source>
        <dbReference type="Proteomes" id="UP000477980"/>
    </source>
</evidence>
<accession>A0A6G1VKF8</accession>
<dbReference type="RefSeq" id="WP_153089425.1">
    <property type="nucleotide sequence ID" value="NZ_VZAH01000058.1"/>
</dbReference>
<dbReference type="EMBL" id="VZAH01000058">
    <property type="protein sequence ID" value="MQP13919.1"/>
    <property type="molecule type" value="Genomic_DNA"/>
</dbReference>
<keyword evidence="1" id="KW-0472">Membrane</keyword>
<proteinExistence type="predicted"/>
<gene>
    <name evidence="2" type="ORF">F7D25_05755</name>
</gene>
<feature type="transmembrane region" description="Helical" evidence="1">
    <location>
        <begin position="42"/>
        <end position="63"/>
    </location>
</feature>
<organism evidence="2 3">
    <name type="scientific">Segatella copri</name>
    <dbReference type="NCBI Taxonomy" id="165179"/>
    <lineage>
        <taxon>Bacteria</taxon>
        <taxon>Pseudomonadati</taxon>
        <taxon>Bacteroidota</taxon>
        <taxon>Bacteroidia</taxon>
        <taxon>Bacteroidales</taxon>
        <taxon>Prevotellaceae</taxon>
        <taxon>Segatella</taxon>
    </lineage>
</organism>
<comment type="caution">
    <text evidence="2">The sequence shown here is derived from an EMBL/GenBank/DDBJ whole genome shotgun (WGS) entry which is preliminary data.</text>
</comment>
<evidence type="ECO:0000256" key="1">
    <source>
        <dbReference type="SAM" id="Phobius"/>
    </source>
</evidence>
<sequence>MLSFLKNNINRLIAILSSLAATAVALWLTIVDDSSDKKVGTIISVIGSMASIYAIIETIIRIASISQKQEKIREEINKKVIFLDKREAIMDISQHAEICSDAINMLRVENIEATLIHLEKLNQFVIQIKNIPSLGLENDEVLQKLCNRLAVDLSTLRNIEPNTKSGLLFSKSNIIERCSELQQYLCTLKNRLKYKEHEK</sequence>
<name>A0A6G1VKF8_9BACT</name>
<keyword evidence="1" id="KW-1133">Transmembrane helix</keyword>
<dbReference type="AlphaFoldDB" id="A0A6G1VKF8"/>
<reference evidence="2 3" key="1">
    <citation type="submission" date="2019-09" db="EMBL/GenBank/DDBJ databases">
        <title>Distinct polysaccharide growth profiles of human intestinal Prevotella copri isolates.</title>
        <authorList>
            <person name="Fehlner-Peach H."/>
            <person name="Magnabosco C."/>
            <person name="Raghavan V."/>
            <person name="Scher J.U."/>
            <person name="Tett A."/>
            <person name="Cox L.M."/>
            <person name="Gottsegen C."/>
            <person name="Watters A."/>
            <person name="Wiltshire- Gordon J.D."/>
            <person name="Segata N."/>
            <person name="Bonneau R."/>
            <person name="Littman D.R."/>
        </authorList>
    </citation>
    <scope>NUCLEOTIDE SEQUENCE [LARGE SCALE GENOMIC DNA]</scope>
    <source>
        <strain evidence="3">iAA917</strain>
    </source>
</reference>
<keyword evidence="1" id="KW-0812">Transmembrane</keyword>